<keyword evidence="5 8" id="KW-0560">Oxidoreductase</keyword>
<dbReference type="Pfam" id="PF03721">
    <property type="entry name" value="UDPG_MGDP_dh_N"/>
    <property type="match status" value="1"/>
</dbReference>
<dbReference type="SUPFAM" id="SSF51735">
    <property type="entry name" value="NAD(P)-binding Rossmann-fold domains"/>
    <property type="match status" value="1"/>
</dbReference>
<feature type="domain" description="UDP-glucose/GDP-mannose dehydrogenase C-terminal" evidence="12">
    <location>
        <begin position="300"/>
        <end position="387"/>
    </location>
</feature>
<feature type="binding site" evidence="11">
    <location>
        <position position="256"/>
    </location>
    <ligand>
        <name>NAD(+)</name>
        <dbReference type="ChEBI" id="CHEBI:57540"/>
    </ligand>
</feature>
<feature type="active site" description="Nucleophile" evidence="9">
    <location>
        <position position="253"/>
    </location>
</feature>
<feature type="binding site" evidence="10">
    <location>
        <position position="306"/>
    </location>
    <ligand>
        <name>substrate</name>
    </ligand>
</feature>
<evidence type="ECO:0000256" key="6">
    <source>
        <dbReference type="ARBA" id="ARBA00023027"/>
    </source>
</evidence>
<feature type="binding site" evidence="11">
    <location>
        <position position="29"/>
    </location>
    <ligand>
        <name>NAD(+)</name>
        <dbReference type="ChEBI" id="CHEBI:57540"/>
    </ligand>
</feature>
<dbReference type="PANTHER" id="PTHR43750">
    <property type="entry name" value="UDP-GLUCOSE 6-DEHYDROGENASE TUAD"/>
    <property type="match status" value="1"/>
</dbReference>
<evidence type="ECO:0000256" key="5">
    <source>
        <dbReference type="ARBA" id="ARBA00023002"/>
    </source>
</evidence>
<dbReference type="PIRSF" id="PIRSF500134">
    <property type="entry name" value="UDPglc_DH_bac"/>
    <property type="match status" value="1"/>
</dbReference>
<feature type="binding site" evidence="10">
    <location>
        <position position="197"/>
    </location>
    <ligand>
        <name>substrate</name>
    </ligand>
</feature>
<feature type="binding site" evidence="10">
    <location>
        <begin position="242"/>
        <end position="246"/>
    </location>
    <ligand>
        <name>substrate</name>
    </ligand>
</feature>
<dbReference type="InterPro" id="IPR001732">
    <property type="entry name" value="UDP-Glc/GDP-Man_DH_N"/>
</dbReference>
<feature type="binding site" evidence="11">
    <location>
        <position position="314"/>
    </location>
    <ligand>
        <name>NAD(+)</name>
        <dbReference type="ChEBI" id="CHEBI:57540"/>
    </ligand>
</feature>
<dbReference type="Pfam" id="PF00984">
    <property type="entry name" value="UDPG_MGDP_dh"/>
    <property type="match status" value="1"/>
</dbReference>
<evidence type="ECO:0000256" key="1">
    <source>
        <dbReference type="ARBA" id="ARBA00004701"/>
    </source>
</evidence>
<evidence type="ECO:0000256" key="3">
    <source>
        <dbReference type="ARBA" id="ARBA00012954"/>
    </source>
</evidence>
<evidence type="ECO:0000256" key="7">
    <source>
        <dbReference type="ARBA" id="ARBA00047473"/>
    </source>
</evidence>
<organism evidence="13 14">
    <name type="scientific">Candidatus Phosphoribacter hodrii</name>
    <dbReference type="NCBI Taxonomy" id="2953743"/>
    <lineage>
        <taxon>Bacteria</taxon>
        <taxon>Bacillati</taxon>
        <taxon>Actinomycetota</taxon>
        <taxon>Actinomycetes</taxon>
        <taxon>Micrococcales</taxon>
        <taxon>Dermatophilaceae</taxon>
        <taxon>Candidatus Phosphoribacter</taxon>
    </lineage>
</organism>
<dbReference type="Pfam" id="PF03720">
    <property type="entry name" value="UDPG_MGDP_dh_C"/>
    <property type="match status" value="1"/>
</dbReference>
<evidence type="ECO:0000313" key="13">
    <source>
        <dbReference type="EMBL" id="MBK6300973.1"/>
    </source>
</evidence>
<dbReference type="PANTHER" id="PTHR43750:SF2">
    <property type="entry name" value="UDP-GLUCOSE 6-DEHYDROGENASE"/>
    <property type="match status" value="1"/>
</dbReference>
<feature type="binding site" evidence="10">
    <location>
        <begin position="142"/>
        <end position="145"/>
    </location>
    <ligand>
        <name>substrate</name>
    </ligand>
</feature>
<dbReference type="Gene3D" id="1.10.1040.10">
    <property type="entry name" value="N-(1-d-carboxylethyl)-l-norvaline Dehydrogenase, domain 2"/>
    <property type="match status" value="1"/>
</dbReference>
<dbReference type="InterPro" id="IPR017476">
    <property type="entry name" value="UDP-Glc/GDP-Man"/>
</dbReference>
<feature type="binding site" evidence="11">
    <location>
        <position position="34"/>
    </location>
    <ligand>
        <name>NAD(+)</name>
        <dbReference type="ChEBI" id="CHEBI:57540"/>
    </ligand>
</feature>
<dbReference type="GO" id="GO:0000271">
    <property type="term" value="P:polysaccharide biosynthetic process"/>
    <property type="evidence" value="ECO:0007669"/>
    <property type="project" value="InterPro"/>
</dbReference>
<dbReference type="EC" id="1.1.1.22" evidence="3 8"/>
<dbReference type="InterPro" id="IPR014027">
    <property type="entry name" value="UDP-Glc/GDP-Man_DH_C"/>
</dbReference>
<dbReference type="InterPro" id="IPR008927">
    <property type="entry name" value="6-PGluconate_DH-like_C_sf"/>
</dbReference>
<dbReference type="SUPFAM" id="SSF48179">
    <property type="entry name" value="6-phosphogluconate dehydrogenase C-terminal domain-like"/>
    <property type="match status" value="1"/>
</dbReference>
<proteinExistence type="inferred from homology"/>
<dbReference type="InterPro" id="IPR028357">
    <property type="entry name" value="UDPglc_DH_bac"/>
</dbReference>
<dbReference type="InterPro" id="IPR014026">
    <property type="entry name" value="UDP-Glc/GDP-Man_DH_dimer"/>
</dbReference>
<sequence>MKVTVVGLGYVGMANAVLLSKHHDVTAYDIDPVKVQLVRDRQSPIADELIEAALATGSARLSATTDPLSAYRDAEVVIIATPTDYNSDTHYFDTSSVESVIADILAIAANALIVVKSTIPVGFTRRMRDGHPGARILFAPEFLREGHALYDNLHPSRIIVSDPGPDAQMFAALLIEGAEDPEPPVMLTGSTEAEAIKLFSNTYLAMRVAYFNELDTYAVQHGLDARDIIRGVGLDPRIGAHYNNPSFGYGGYCLPKDTKQLLANYRDVPQVLIQAIVESNTKRKDFIASDILASKPDVVGIYRLAMKSGSDNFRSSSVQGVLHRLVSAGVTVLIYEPLLHTDTFRGCEVVTDITDFTTRSAVIVCNRAAPELAHVRHKLYTRDAFGGDA</sequence>
<feature type="binding site" evidence="11">
    <location>
        <position position="145"/>
    </location>
    <ligand>
        <name>NAD(+)</name>
        <dbReference type="ChEBI" id="CHEBI:57540"/>
    </ligand>
</feature>
<feature type="binding site" evidence="10">
    <location>
        <position position="250"/>
    </location>
    <ligand>
        <name>substrate</name>
    </ligand>
</feature>
<dbReference type="InterPro" id="IPR013328">
    <property type="entry name" value="6PGD_dom2"/>
</dbReference>
<dbReference type="NCBIfam" id="TIGR03026">
    <property type="entry name" value="NDP-sugDHase"/>
    <property type="match status" value="1"/>
</dbReference>
<keyword evidence="6 8" id="KW-0520">NAD</keyword>
<comment type="similarity">
    <text evidence="2 8">Belongs to the UDP-glucose/GDP-mannose dehydrogenase family.</text>
</comment>
<dbReference type="GO" id="GO:0051287">
    <property type="term" value="F:NAD binding"/>
    <property type="evidence" value="ECO:0007669"/>
    <property type="project" value="InterPro"/>
</dbReference>
<feature type="binding site" evidence="10">
    <location>
        <position position="307"/>
    </location>
    <ligand>
        <name>substrate</name>
    </ligand>
</feature>
<evidence type="ECO:0000256" key="11">
    <source>
        <dbReference type="PIRSR" id="PIRSR500134-3"/>
    </source>
</evidence>
<dbReference type="Proteomes" id="UP000718281">
    <property type="component" value="Unassembled WGS sequence"/>
</dbReference>
<accession>A0A934X617</accession>
<dbReference type="AlphaFoldDB" id="A0A934X617"/>
<reference evidence="13 14" key="1">
    <citation type="submission" date="2020-10" db="EMBL/GenBank/DDBJ databases">
        <title>Connecting structure to function with the recovery of over 1000 high-quality activated sludge metagenome-assembled genomes encoding full-length rRNA genes using long-read sequencing.</title>
        <authorList>
            <person name="Singleton C.M."/>
            <person name="Petriglieri F."/>
            <person name="Kristensen J.M."/>
            <person name="Kirkegaard R.H."/>
            <person name="Michaelsen T.Y."/>
            <person name="Andersen M.H."/>
            <person name="Karst S.M."/>
            <person name="Dueholm M.S."/>
            <person name="Nielsen P.H."/>
            <person name="Albertsen M."/>
        </authorList>
    </citation>
    <scope>NUCLEOTIDE SEQUENCE [LARGE SCALE GENOMIC DNA]</scope>
    <source>
        <strain evidence="13">AalE_18-Q3-R2-46_BAT3C.188</strain>
    </source>
</reference>
<dbReference type="SMART" id="SM00984">
    <property type="entry name" value="UDPG_MGDP_dh_C"/>
    <property type="match status" value="1"/>
</dbReference>
<evidence type="ECO:0000259" key="12">
    <source>
        <dbReference type="SMART" id="SM00984"/>
    </source>
</evidence>
<dbReference type="InterPro" id="IPR036220">
    <property type="entry name" value="UDP-Glc/GDP-Man_DH_C_sf"/>
</dbReference>
<evidence type="ECO:0000256" key="4">
    <source>
        <dbReference type="ARBA" id="ARBA00015132"/>
    </source>
</evidence>
<dbReference type="SUPFAM" id="SSF52413">
    <property type="entry name" value="UDP-glucose/GDP-mannose dehydrogenase C-terminal domain"/>
    <property type="match status" value="1"/>
</dbReference>
<feature type="binding site" evidence="11">
    <location>
        <position position="118"/>
    </location>
    <ligand>
        <name>NAD(+)</name>
        <dbReference type="ChEBI" id="CHEBI:57540"/>
    </ligand>
</feature>
<dbReference type="Gene3D" id="3.40.50.720">
    <property type="entry name" value="NAD(P)-binding Rossmann-like Domain"/>
    <property type="match status" value="2"/>
</dbReference>
<comment type="catalytic activity">
    <reaction evidence="7 8">
        <text>UDP-alpha-D-glucose + 2 NAD(+) + H2O = UDP-alpha-D-glucuronate + 2 NADH + 3 H(+)</text>
        <dbReference type="Rhea" id="RHEA:23596"/>
        <dbReference type="ChEBI" id="CHEBI:15377"/>
        <dbReference type="ChEBI" id="CHEBI:15378"/>
        <dbReference type="ChEBI" id="CHEBI:57540"/>
        <dbReference type="ChEBI" id="CHEBI:57945"/>
        <dbReference type="ChEBI" id="CHEBI:58052"/>
        <dbReference type="ChEBI" id="CHEBI:58885"/>
        <dbReference type="EC" id="1.1.1.22"/>
    </reaction>
</comment>
<dbReference type="EMBL" id="JADIXZ010000004">
    <property type="protein sequence ID" value="MBK6300973.1"/>
    <property type="molecule type" value="Genomic_DNA"/>
</dbReference>
<feature type="binding site" evidence="11">
    <location>
        <position position="83"/>
    </location>
    <ligand>
        <name>NAD(+)</name>
        <dbReference type="ChEBI" id="CHEBI:57540"/>
    </ligand>
</feature>
<evidence type="ECO:0000313" key="14">
    <source>
        <dbReference type="Proteomes" id="UP000718281"/>
    </source>
</evidence>
<protein>
    <recommendedName>
        <fullName evidence="4 8">UDP-glucose 6-dehydrogenase</fullName>
        <ecNumber evidence="3 8">1.1.1.22</ecNumber>
    </recommendedName>
</protein>
<comment type="pathway">
    <text evidence="1">Nucleotide-sugar biosynthesis; UDP-alpha-D-glucuronate biosynthesis; UDP-alpha-D-glucuronate from UDP-alpha-D-glucose: step 1/1.</text>
</comment>
<dbReference type="GO" id="GO:0003979">
    <property type="term" value="F:UDP-glucose 6-dehydrogenase activity"/>
    <property type="evidence" value="ECO:0007669"/>
    <property type="project" value="UniProtKB-EC"/>
</dbReference>
<dbReference type="PIRSF" id="PIRSF000124">
    <property type="entry name" value="UDPglc_GDPman_dh"/>
    <property type="match status" value="1"/>
</dbReference>
<comment type="caution">
    <text evidence="13">The sequence shown here is derived from an EMBL/GenBank/DDBJ whole genome shotgun (WGS) entry which is preliminary data.</text>
</comment>
<name>A0A934X617_9MICO</name>
<dbReference type="InterPro" id="IPR036291">
    <property type="entry name" value="NAD(P)-bd_dom_sf"/>
</dbReference>
<gene>
    <name evidence="13" type="ORF">IPF40_07950</name>
</gene>
<evidence type="ECO:0000256" key="9">
    <source>
        <dbReference type="PIRSR" id="PIRSR500134-1"/>
    </source>
</evidence>
<evidence type="ECO:0000256" key="8">
    <source>
        <dbReference type="PIRNR" id="PIRNR000124"/>
    </source>
</evidence>
<evidence type="ECO:0000256" key="10">
    <source>
        <dbReference type="PIRSR" id="PIRSR500134-2"/>
    </source>
</evidence>
<evidence type="ECO:0000256" key="2">
    <source>
        <dbReference type="ARBA" id="ARBA00006601"/>
    </source>
</evidence>